<dbReference type="Proteomes" id="UP000036356">
    <property type="component" value="Unassembled WGS sequence"/>
</dbReference>
<feature type="transmembrane region" description="Helical" evidence="1">
    <location>
        <begin position="64"/>
        <end position="83"/>
    </location>
</feature>
<evidence type="ECO:0000313" key="2">
    <source>
        <dbReference type="EMBL" id="KLU67756.1"/>
    </source>
</evidence>
<comment type="caution">
    <text evidence="2">The sequence shown here is derived from an EMBL/GenBank/DDBJ whole genome shotgun (WGS) entry which is preliminary data.</text>
</comment>
<gene>
    <name evidence="2" type="ORF">DEAC_c01610</name>
</gene>
<organism evidence="2 3">
    <name type="scientific">Desulfosporosinus acididurans</name>
    <dbReference type="NCBI Taxonomy" id="476652"/>
    <lineage>
        <taxon>Bacteria</taxon>
        <taxon>Bacillati</taxon>
        <taxon>Bacillota</taxon>
        <taxon>Clostridia</taxon>
        <taxon>Eubacteriales</taxon>
        <taxon>Desulfitobacteriaceae</taxon>
        <taxon>Desulfosporosinus</taxon>
    </lineage>
</organism>
<feature type="transmembrane region" description="Helical" evidence="1">
    <location>
        <begin position="6"/>
        <end position="24"/>
    </location>
</feature>
<sequence>MSILLMVLRSIFVLCVVLYLYYFSKRKKYGVTIYLWTIIIVGMSSGLLIQFIEVYQGTSQWSSIQISAYFYLALILYSIWKLISELKKRGK</sequence>
<dbReference type="AlphaFoldDB" id="A0A0J1ISX2"/>
<proteinExistence type="predicted"/>
<evidence type="ECO:0000256" key="1">
    <source>
        <dbReference type="SAM" id="Phobius"/>
    </source>
</evidence>
<dbReference type="STRING" id="476652.DEAC_c01610"/>
<keyword evidence="3" id="KW-1185">Reference proteome</keyword>
<keyword evidence="1" id="KW-0812">Transmembrane</keyword>
<name>A0A0J1ISX2_9FIRM</name>
<evidence type="ECO:0000313" key="3">
    <source>
        <dbReference type="Proteomes" id="UP000036356"/>
    </source>
</evidence>
<dbReference type="EMBL" id="LDZY01000001">
    <property type="protein sequence ID" value="KLU67756.1"/>
    <property type="molecule type" value="Genomic_DNA"/>
</dbReference>
<protein>
    <submittedName>
        <fullName evidence="2">Uncharacterized protein</fullName>
    </submittedName>
</protein>
<reference evidence="2 3" key="1">
    <citation type="submission" date="2015-06" db="EMBL/GenBank/DDBJ databases">
        <title>Draft genome of the moderately acidophilic sulfate reducer Candidatus Desulfosporosinus acididurans strain M1.</title>
        <authorList>
            <person name="Poehlein A."/>
            <person name="Petzsch P."/>
            <person name="Johnson B.D."/>
            <person name="Schloemann M."/>
            <person name="Daniel R."/>
            <person name="Muehling M."/>
        </authorList>
    </citation>
    <scope>NUCLEOTIDE SEQUENCE [LARGE SCALE GENOMIC DNA]</scope>
    <source>
        <strain evidence="2 3">M1</strain>
    </source>
</reference>
<dbReference type="PATRIC" id="fig|476652.3.peg.158"/>
<keyword evidence="1" id="KW-0472">Membrane</keyword>
<keyword evidence="1" id="KW-1133">Transmembrane helix</keyword>
<feature type="transmembrane region" description="Helical" evidence="1">
    <location>
        <begin position="31"/>
        <end position="52"/>
    </location>
</feature>
<accession>A0A0J1ISX2</accession>